<dbReference type="InterPro" id="IPR024084">
    <property type="entry name" value="IsoPropMal-DH-like_dom"/>
</dbReference>
<evidence type="ECO:0000313" key="10">
    <source>
        <dbReference type="EMBL" id="KMZ61939.1"/>
    </source>
</evidence>
<dbReference type="Pfam" id="PF00180">
    <property type="entry name" value="Iso_dh"/>
    <property type="match status" value="1"/>
</dbReference>
<dbReference type="Proteomes" id="UP000036987">
    <property type="component" value="Unassembled WGS sequence"/>
</dbReference>
<dbReference type="AlphaFoldDB" id="A0A0K9NYY3"/>
<comment type="similarity">
    <text evidence="3">Belongs to the isocitrate and isopropylmalate dehydrogenases family.</text>
</comment>
<keyword evidence="5" id="KW-0479">Metal-binding</keyword>
<dbReference type="PANTHER" id="PTHR11822">
    <property type="entry name" value="NADP-SPECIFIC ISOCITRATE DEHYDROGENASE"/>
    <property type="match status" value="1"/>
</dbReference>
<dbReference type="Gene3D" id="3.40.718.10">
    <property type="entry name" value="Isopropylmalate Dehydrogenase"/>
    <property type="match status" value="1"/>
</dbReference>
<keyword evidence="7" id="KW-0560">Oxidoreductase</keyword>
<sequence length="142" mass="15738">MVSLISRRGGAMASTVLSSSSSFSAMNTTSSRMSTRIPMFSSTKRRIPDVVSIRFPCSISGSFGRVSSQCFVSTAVSDKIKVQNPIVEMDGDEMTRIIWKMIKDKLIHPFLDLDIKYFDLGLENRDATNDKVTEESAKATLE</sequence>
<keyword evidence="6" id="KW-0460">Magnesium</keyword>
<dbReference type="OrthoDB" id="248923at2759"/>
<dbReference type="GO" id="GO:0004450">
    <property type="term" value="F:isocitrate dehydrogenase (NADP+) activity"/>
    <property type="evidence" value="ECO:0007669"/>
    <property type="project" value="InterPro"/>
</dbReference>
<evidence type="ECO:0000256" key="7">
    <source>
        <dbReference type="ARBA" id="ARBA00023002"/>
    </source>
</evidence>
<organism evidence="10 11">
    <name type="scientific">Zostera marina</name>
    <name type="common">Eelgrass</name>
    <dbReference type="NCBI Taxonomy" id="29655"/>
    <lineage>
        <taxon>Eukaryota</taxon>
        <taxon>Viridiplantae</taxon>
        <taxon>Streptophyta</taxon>
        <taxon>Embryophyta</taxon>
        <taxon>Tracheophyta</taxon>
        <taxon>Spermatophyta</taxon>
        <taxon>Magnoliopsida</taxon>
        <taxon>Liliopsida</taxon>
        <taxon>Zosteraceae</taxon>
        <taxon>Zostera</taxon>
    </lineage>
</organism>
<dbReference type="SUPFAM" id="SSF53659">
    <property type="entry name" value="Isocitrate/Isopropylmalate dehydrogenase-like"/>
    <property type="match status" value="1"/>
</dbReference>
<name>A0A0K9NYY3_ZOSMR</name>
<evidence type="ECO:0000313" key="11">
    <source>
        <dbReference type="Proteomes" id="UP000036987"/>
    </source>
</evidence>
<keyword evidence="8" id="KW-0464">Manganese</keyword>
<dbReference type="InterPro" id="IPR004790">
    <property type="entry name" value="Isocitrate_DH_NADP"/>
</dbReference>
<evidence type="ECO:0000256" key="5">
    <source>
        <dbReference type="ARBA" id="ARBA00022723"/>
    </source>
</evidence>
<dbReference type="GO" id="GO:0006102">
    <property type="term" value="P:isocitrate metabolic process"/>
    <property type="evidence" value="ECO:0007669"/>
    <property type="project" value="InterPro"/>
</dbReference>
<evidence type="ECO:0000256" key="4">
    <source>
        <dbReference type="ARBA" id="ARBA00022532"/>
    </source>
</evidence>
<keyword evidence="11" id="KW-1185">Reference proteome</keyword>
<evidence type="ECO:0000256" key="8">
    <source>
        <dbReference type="ARBA" id="ARBA00023211"/>
    </source>
</evidence>
<dbReference type="GO" id="GO:0006099">
    <property type="term" value="P:tricarboxylic acid cycle"/>
    <property type="evidence" value="ECO:0007669"/>
    <property type="project" value="UniProtKB-KW"/>
</dbReference>
<evidence type="ECO:0000256" key="6">
    <source>
        <dbReference type="ARBA" id="ARBA00022842"/>
    </source>
</evidence>
<gene>
    <name evidence="10" type="ORF">ZOSMA_49G00070</name>
</gene>
<dbReference type="EMBL" id="LFYR01001429">
    <property type="protein sequence ID" value="KMZ61939.1"/>
    <property type="molecule type" value="Genomic_DNA"/>
</dbReference>
<protein>
    <recommendedName>
        <fullName evidence="9">Isopropylmalate dehydrogenase-like domain-containing protein</fullName>
    </recommendedName>
</protein>
<evidence type="ECO:0000256" key="2">
    <source>
        <dbReference type="ARBA" id="ARBA00001946"/>
    </source>
</evidence>
<comment type="cofactor">
    <cofactor evidence="1">
        <name>Mn(2+)</name>
        <dbReference type="ChEBI" id="CHEBI:29035"/>
    </cofactor>
</comment>
<accession>A0A0K9NYY3</accession>
<evidence type="ECO:0000256" key="3">
    <source>
        <dbReference type="ARBA" id="ARBA00007769"/>
    </source>
</evidence>
<proteinExistence type="inferred from homology"/>
<dbReference type="STRING" id="29655.A0A0K9NYY3"/>
<evidence type="ECO:0000256" key="1">
    <source>
        <dbReference type="ARBA" id="ARBA00001936"/>
    </source>
</evidence>
<comment type="cofactor">
    <cofactor evidence="2">
        <name>Mg(2+)</name>
        <dbReference type="ChEBI" id="CHEBI:18420"/>
    </cofactor>
</comment>
<dbReference type="PANTHER" id="PTHR11822:SF21">
    <property type="entry name" value="ISOCITRATE DEHYDROGENASE [NADP], MITOCHONDRIAL"/>
    <property type="match status" value="1"/>
</dbReference>
<evidence type="ECO:0000259" key="9">
    <source>
        <dbReference type="Pfam" id="PF00180"/>
    </source>
</evidence>
<feature type="domain" description="Isopropylmalate dehydrogenase-like" evidence="9">
    <location>
        <begin position="81"/>
        <end position="141"/>
    </location>
</feature>
<reference evidence="11" key="1">
    <citation type="journal article" date="2016" name="Nature">
        <title>The genome of the seagrass Zostera marina reveals angiosperm adaptation to the sea.</title>
        <authorList>
            <person name="Olsen J.L."/>
            <person name="Rouze P."/>
            <person name="Verhelst B."/>
            <person name="Lin Y.-C."/>
            <person name="Bayer T."/>
            <person name="Collen J."/>
            <person name="Dattolo E."/>
            <person name="De Paoli E."/>
            <person name="Dittami S."/>
            <person name="Maumus F."/>
            <person name="Michel G."/>
            <person name="Kersting A."/>
            <person name="Lauritano C."/>
            <person name="Lohaus R."/>
            <person name="Toepel M."/>
            <person name="Tonon T."/>
            <person name="Vanneste K."/>
            <person name="Amirebrahimi M."/>
            <person name="Brakel J."/>
            <person name="Bostroem C."/>
            <person name="Chovatia M."/>
            <person name="Grimwood J."/>
            <person name="Jenkins J.W."/>
            <person name="Jueterbock A."/>
            <person name="Mraz A."/>
            <person name="Stam W.T."/>
            <person name="Tice H."/>
            <person name="Bornberg-Bauer E."/>
            <person name="Green P.J."/>
            <person name="Pearson G.A."/>
            <person name="Procaccini G."/>
            <person name="Duarte C.M."/>
            <person name="Schmutz J."/>
            <person name="Reusch T.B.H."/>
            <person name="Van de Peer Y."/>
        </authorList>
    </citation>
    <scope>NUCLEOTIDE SEQUENCE [LARGE SCALE GENOMIC DNA]</scope>
    <source>
        <strain evidence="11">cv. Finnish</strain>
    </source>
</reference>
<keyword evidence="4" id="KW-0816">Tricarboxylic acid cycle</keyword>
<comment type="caution">
    <text evidence="10">The sequence shown here is derived from an EMBL/GenBank/DDBJ whole genome shotgun (WGS) entry which is preliminary data.</text>
</comment>
<dbReference type="OMA" id="IRFPCSI"/>
<dbReference type="GO" id="GO:0046872">
    <property type="term" value="F:metal ion binding"/>
    <property type="evidence" value="ECO:0007669"/>
    <property type="project" value="UniProtKB-KW"/>
</dbReference>